<dbReference type="RefSeq" id="WP_011583947.1">
    <property type="nucleotide sequence ID" value="NC_008255.1"/>
</dbReference>
<protein>
    <submittedName>
        <fullName evidence="2">Uncharacterized protein</fullName>
    </submittedName>
</protein>
<reference evidence="2 3" key="1">
    <citation type="journal article" date="2007" name="Appl. Environ. Microbiol.">
        <title>Genome sequence of the cellulolytic gliding bacterium Cytophaga hutchinsonii.</title>
        <authorList>
            <person name="Xie G."/>
            <person name="Bruce D.C."/>
            <person name="Challacombe J.F."/>
            <person name="Chertkov O."/>
            <person name="Detter J.C."/>
            <person name="Gilna P."/>
            <person name="Han C.S."/>
            <person name="Lucas S."/>
            <person name="Misra M."/>
            <person name="Myers G.L."/>
            <person name="Richardson P."/>
            <person name="Tapia R."/>
            <person name="Thayer N."/>
            <person name="Thompson L.S."/>
            <person name="Brettin T.S."/>
            <person name="Henrissat B."/>
            <person name="Wilson D.B."/>
            <person name="McBride M.J."/>
        </authorList>
    </citation>
    <scope>NUCLEOTIDE SEQUENCE [LARGE SCALE GENOMIC DNA]</scope>
    <source>
        <strain evidence="3">ATCC 33406 / DSM 1761 / CIP 103989 / NBRC 15051 / NCIMB 9469 / D465</strain>
    </source>
</reference>
<dbReference type="KEGG" id="chu:CHU_0544"/>
<keyword evidence="3" id="KW-1185">Reference proteome</keyword>
<feature type="transmembrane region" description="Helical" evidence="1">
    <location>
        <begin position="42"/>
        <end position="62"/>
    </location>
</feature>
<accession>A0A6N4SNG5</accession>
<dbReference type="EMBL" id="CP000383">
    <property type="protein sequence ID" value="ABG57831.1"/>
    <property type="molecule type" value="Genomic_DNA"/>
</dbReference>
<evidence type="ECO:0000313" key="3">
    <source>
        <dbReference type="Proteomes" id="UP000001822"/>
    </source>
</evidence>
<name>A0A6N4SNG5_CYTH3</name>
<keyword evidence="1" id="KW-1133">Transmembrane helix</keyword>
<dbReference type="Proteomes" id="UP000001822">
    <property type="component" value="Chromosome"/>
</dbReference>
<dbReference type="AlphaFoldDB" id="A0A6N4SNG5"/>
<evidence type="ECO:0000256" key="1">
    <source>
        <dbReference type="SAM" id="Phobius"/>
    </source>
</evidence>
<keyword evidence="1" id="KW-0472">Membrane</keyword>
<organism evidence="2 3">
    <name type="scientific">Cytophaga hutchinsonii (strain ATCC 33406 / DSM 1761 / CIP 103989 / NBRC 15051 / NCIMB 9469 / D465)</name>
    <dbReference type="NCBI Taxonomy" id="269798"/>
    <lineage>
        <taxon>Bacteria</taxon>
        <taxon>Pseudomonadati</taxon>
        <taxon>Bacteroidota</taxon>
        <taxon>Cytophagia</taxon>
        <taxon>Cytophagales</taxon>
        <taxon>Cytophagaceae</taxon>
        <taxon>Cytophaga</taxon>
    </lineage>
</organism>
<sequence length="105" mass="11808">MDPLDDLLKNAQHFKNHPLPERFEETVLNNWFDETPEHNKGYSVWMFALAACLTAFTCINILSLNALKNSAAASVEISASETSLEEDFANAYGLNDNTSYYSLNE</sequence>
<keyword evidence="1" id="KW-0812">Transmembrane</keyword>
<gene>
    <name evidence="2" type="ordered locus">CHU_0544</name>
</gene>
<dbReference type="OrthoDB" id="10011220at2"/>
<proteinExistence type="predicted"/>
<evidence type="ECO:0000313" key="2">
    <source>
        <dbReference type="EMBL" id="ABG57831.1"/>
    </source>
</evidence>